<feature type="compositionally biased region" description="Basic and acidic residues" evidence="1">
    <location>
        <begin position="121"/>
        <end position="133"/>
    </location>
</feature>
<accession>A0ABU1NQG7</accession>
<protein>
    <submittedName>
        <fullName evidence="3">Uncharacterized protein</fullName>
    </submittedName>
</protein>
<feature type="signal peptide" evidence="2">
    <location>
        <begin position="1"/>
        <end position="22"/>
    </location>
</feature>
<evidence type="ECO:0000256" key="1">
    <source>
        <dbReference type="SAM" id="MobiDB-lite"/>
    </source>
</evidence>
<name>A0ABU1NQG7_9BACL</name>
<dbReference type="Proteomes" id="UP001267290">
    <property type="component" value="Unassembled WGS sequence"/>
</dbReference>
<feature type="region of interest" description="Disordered" evidence="1">
    <location>
        <begin position="121"/>
        <end position="141"/>
    </location>
</feature>
<organism evidence="3 4">
    <name type="scientific">Paenibacillus qinlingensis</name>
    <dbReference type="NCBI Taxonomy" id="1837343"/>
    <lineage>
        <taxon>Bacteria</taxon>
        <taxon>Bacillati</taxon>
        <taxon>Bacillota</taxon>
        <taxon>Bacilli</taxon>
        <taxon>Bacillales</taxon>
        <taxon>Paenibacillaceae</taxon>
        <taxon>Paenibacillus</taxon>
    </lineage>
</organism>
<sequence>MKAVKMSVIMTAALVGLTGCSAAPSNQLEKASVSIQSVGLSDSGSGKLKMNSSDAISGSQAEHLTETQLGKADNPQHQNTYLSMNRELADQVMQETHLGGASIAMTDTNIYVAVDLGERQDKRDNEKAKELSKNNDPATEAGLFGSGVGAQMDWVTAKPMSSESMNAIRHVIKRVYPDSKVYISSNELFVNRMMYYDRQQQKNKRMDTYLYEFNTMVHYTFNSSP</sequence>
<reference evidence="3 4" key="1">
    <citation type="submission" date="2023-07" db="EMBL/GenBank/DDBJ databases">
        <title>Sorghum-associated microbial communities from plants grown in Nebraska, USA.</title>
        <authorList>
            <person name="Schachtman D."/>
        </authorList>
    </citation>
    <scope>NUCLEOTIDE SEQUENCE [LARGE SCALE GENOMIC DNA]</scope>
    <source>
        <strain evidence="3 4">CC258</strain>
    </source>
</reference>
<dbReference type="PROSITE" id="PS51257">
    <property type="entry name" value="PROKAR_LIPOPROTEIN"/>
    <property type="match status" value="1"/>
</dbReference>
<gene>
    <name evidence="3" type="ORF">J2736_000897</name>
</gene>
<dbReference type="RefSeq" id="WP_310223923.1">
    <property type="nucleotide sequence ID" value="NZ_JAVDSB010000001.1"/>
</dbReference>
<feature type="chain" id="PRO_5047533074" evidence="2">
    <location>
        <begin position="23"/>
        <end position="225"/>
    </location>
</feature>
<evidence type="ECO:0000313" key="3">
    <source>
        <dbReference type="EMBL" id="MDR6549714.1"/>
    </source>
</evidence>
<feature type="region of interest" description="Disordered" evidence="1">
    <location>
        <begin position="41"/>
        <end position="77"/>
    </location>
</feature>
<dbReference type="EMBL" id="JAVDSB010000001">
    <property type="protein sequence ID" value="MDR6549714.1"/>
    <property type="molecule type" value="Genomic_DNA"/>
</dbReference>
<evidence type="ECO:0000256" key="2">
    <source>
        <dbReference type="SAM" id="SignalP"/>
    </source>
</evidence>
<keyword evidence="4" id="KW-1185">Reference proteome</keyword>
<proteinExistence type="predicted"/>
<feature type="compositionally biased region" description="Polar residues" evidence="1">
    <location>
        <begin position="41"/>
        <end position="68"/>
    </location>
</feature>
<evidence type="ECO:0000313" key="4">
    <source>
        <dbReference type="Proteomes" id="UP001267290"/>
    </source>
</evidence>
<keyword evidence="2" id="KW-0732">Signal</keyword>
<comment type="caution">
    <text evidence="3">The sequence shown here is derived from an EMBL/GenBank/DDBJ whole genome shotgun (WGS) entry which is preliminary data.</text>
</comment>